<proteinExistence type="inferred from homology"/>
<organism evidence="7 8">
    <name type="scientific">Catenulispora pinistramenti</name>
    <dbReference type="NCBI Taxonomy" id="2705254"/>
    <lineage>
        <taxon>Bacteria</taxon>
        <taxon>Bacillati</taxon>
        <taxon>Actinomycetota</taxon>
        <taxon>Actinomycetes</taxon>
        <taxon>Catenulisporales</taxon>
        <taxon>Catenulisporaceae</taxon>
        <taxon>Catenulispora</taxon>
    </lineage>
</organism>
<dbReference type="InterPro" id="IPR013783">
    <property type="entry name" value="Ig-like_fold"/>
</dbReference>
<dbReference type="Pfam" id="PF00933">
    <property type="entry name" value="Glyco_hydro_3"/>
    <property type="match status" value="1"/>
</dbReference>
<dbReference type="InterPro" id="IPR002772">
    <property type="entry name" value="Glyco_hydro_3_C"/>
</dbReference>
<reference evidence="7 8" key="1">
    <citation type="submission" date="2020-02" db="EMBL/GenBank/DDBJ databases">
        <title>Acidophilic actinobacteria isolated from forest soil.</title>
        <authorList>
            <person name="Golinska P."/>
        </authorList>
    </citation>
    <scope>NUCLEOTIDE SEQUENCE [LARGE SCALE GENOMIC DNA]</scope>
    <source>
        <strain evidence="7 8">NL8</strain>
    </source>
</reference>
<dbReference type="Pfam" id="PF02368">
    <property type="entry name" value="Big_2"/>
    <property type="match status" value="1"/>
</dbReference>
<name>A0ABS5KKG6_9ACTN</name>
<feature type="signal peptide" evidence="4">
    <location>
        <begin position="1"/>
        <end position="40"/>
    </location>
</feature>
<dbReference type="InterPro" id="IPR017853">
    <property type="entry name" value="GH"/>
</dbReference>
<keyword evidence="2 4" id="KW-0732">Signal</keyword>
<dbReference type="Pfam" id="PF14310">
    <property type="entry name" value="Fn3-like"/>
    <property type="match status" value="1"/>
</dbReference>
<dbReference type="Gene3D" id="3.20.20.300">
    <property type="entry name" value="Glycoside hydrolase, family 3, N-terminal domain"/>
    <property type="match status" value="1"/>
</dbReference>
<keyword evidence="8" id="KW-1185">Reference proteome</keyword>
<dbReference type="InterPro" id="IPR018905">
    <property type="entry name" value="A-galactase_NEW3"/>
</dbReference>
<gene>
    <name evidence="7" type="ORF">KGQ19_06395</name>
</gene>
<evidence type="ECO:0000256" key="3">
    <source>
        <dbReference type="ARBA" id="ARBA00022801"/>
    </source>
</evidence>
<dbReference type="Gene3D" id="3.40.50.1700">
    <property type="entry name" value="Glycoside hydrolase family 3 C-terminal domain"/>
    <property type="match status" value="1"/>
</dbReference>
<dbReference type="InterPro" id="IPR044993">
    <property type="entry name" value="BXL"/>
</dbReference>
<dbReference type="PANTHER" id="PTHR42721">
    <property type="entry name" value="SUGAR HYDROLASE-RELATED"/>
    <property type="match status" value="1"/>
</dbReference>
<evidence type="ECO:0000313" key="8">
    <source>
        <dbReference type="Proteomes" id="UP000730482"/>
    </source>
</evidence>
<evidence type="ECO:0000256" key="1">
    <source>
        <dbReference type="ARBA" id="ARBA00005336"/>
    </source>
</evidence>
<keyword evidence="3 7" id="KW-0378">Hydrolase</keyword>
<dbReference type="InterPro" id="IPR036962">
    <property type="entry name" value="Glyco_hydro_3_N_sf"/>
</dbReference>
<dbReference type="SUPFAM" id="SSF49373">
    <property type="entry name" value="Invasin/intimin cell-adhesion fragments"/>
    <property type="match status" value="1"/>
</dbReference>
<dbReference type="GO" id="GO:0016787">
    <property type="term" value="F:hydrolase activity"/>
    <property type="evidence" value="ECO:0007669"/>
    <property type="project" value="UniProtKB-KW"/>
</dbReference>
<dbReference type="Gene3D" id="2.60.40.10">
    <property type="entry name" value="Immunoglobulins"/>
    <property type="match status" value="2"/>
</dbReference>
<dbReference type="Pfam" id="PF10633">
    <property type="entry name" value="NPCBM_assoc"/>
    <property type="match status" value="2"/>
</dbReference>
<accession>A0ABS5KKG6</accession>
<dbReference type="InterPro" id="IPR008964">
    <property type="entry name" value="Invasin/intimin_cell_adhesion"/>
</dbReference>
<dbReference type="SUPFAM" id="SSF52279">
    <property type="entry name" value="Beta-D-glucan exohydrolase, C-terminal domain"/>
    <property type="match status" value="1"/>
</dbReference>
<dbReference type="InterPro" id="IPR026891">
    <property type="entry name" value="Fn3-like"/>
</dbReference>
<dbReference type="Gene3D" id="2.60.40.1080">
    <property type="match status" value="1"/>
</dbReference>
<dbReference type="PANTHER" id="PTHR42721:SF3">
    <property type="entry name" value="BETA-D-XYLOSIDASE 5-RELATED"/>
    <property type="match status" value="1"/>
</dbReference>
<evidence type="ECO:0000259" key="6">
    <source>
        <dbReference type="SMART" id="SM01217"/>
    </source>
</evidence>
<dbReference type="Pfam" id="PF01915">
    <property type="entry name" value="Glyco_hydro_3_C"/>
    <property type="match status" value="1"/>
</dbReference>
<evidence type="ECO:0000256" key="4">
    <source>
        <dbReference type="SAM" id="SignalP"/>
    </source>
</evidence>
<evidence type="ECO:0000256" key="2">
    <source>
        <dbReference type="ARBA" id="ARBA00022729"/>
    </source>
</evidence>
<evidence type="ECO:0000313" key="7">
    <source>
        <dbReference type="EMBL" id="MBS2546491.1"/>
    </source>
</evidence>
<sequence length="1535" mass="156028">MEQHRRTKRPRLRRTAHATVALTVGLAIAVSAAPASSAGAAAGGAAAAKRTQLPIYLDTHYSPEARAADLVSRMTLPEKVAQLSTNSGPAIPRLGVQQYTYWSEGQHGVNTLGANQDNGGNGGAVRSTSFPTNFASTMSWDPSLVYQETTAISDEARGFLDKSLFGVNQNNLGPSASDYGSLTFWAPTVNMDRDPRWGRTDEAFGEDPYLVSQMAGAFVNGYEGNTPTGQSETGYLKVAATAKHYALNNVEQDRTGVSSNVSDTDLHDYYTKQFASLIENAHVSGLMTSYNAINGTPSVADTYTANQLAQRQYGFNGYVTSDCGAIGTTYQTFPSGHNWAPPGWSTDGKSSSGTWTNTATGATVPAQAGGQAYALRAGTDLNCSGGENTYADITAAINAGILSEGVIDNALVKIFTVRMQTGEFDPAGSNPYTNITKAQIQSPAHQALATKVADNSLVLLKNQPATAASASASAGASTGASSSAAVAKPLLPLSAAATSKIVIVGDMANAVTLGNYSSDPTLQVSPVQGITAAVQKANPGATVTFDACGTSTTATTAATCSAQTLADVASADAVIVFVGTNQQIADEGKDRTSIAMPGNYDSLINQVAAVGNPRMVLAIQSGGPVQIDNVQKDFPSIVFSGFNGESQGTALADVLFGKQNPDGHLDFTWYADDSQLPAMSNYGLTPAETGGLGRTYMYFTGTPTYPFGYGLSYSTFSFSGIHADRRTADANGSQSVIVTVTNTGSTAGSTVAQLYAQPKFTVAGQTFPQEQLVGFQKSKVLKPGESQRLTVSAQIPDLGIWNPDTMNSVVYDGTYGFEVGADATDLRGGVDVAVTGALTPRVSSVSVQPDQVDFQVGQTLDLTGKNPWIADDTTGVGSVPQGRNMSVTADGIIEAADADGSFADLSKAHVSYRSSDPRVATVNSKGLVTAVGTGAADITVTVDGVSGSTPIVVGHAVSVATPALAQPGQASTVSTTFTNTAAASTGSGAVTDVAMNLDLPAGWTATATSPASFASVAPGQKVTTTWSVTVPNGAGGTYTLNADATVGGKHDSTGYSQLAVPYTSLPAAFNNDAITNDSNRGGADLDGAGASYSAQALASVGVTPGAPLVHDGLTFTWPDRQVGQSDNVVAAGQTIDVSGSGSTLGLLGTSTWGPSTGSGTITYTDGSTQPYTIGFGDWANGTPPTGADVAIRAPYGNQPGNQTGWAATVDYYPITIDPAKTVQSITLPTGSAQPHGGIPALHIFAMSIKSDQLSVAAPPALEPGSSGTVTTTLANPSSAALTNVALALTLPGGWTATNSTPNTFASVPAGATVSTTWSVSVPAAQQPGSQVIGVTESVGGSQAGISGTPTTVAYPSLTAGFNNVSITDDANHGPGNLDGGGNSFSAQALAAAGLNPAGQFTFNGLVFTWPGAAAGTADNIEADGRSFSVTGSGTTLGFLGAAANGQSSGTATITYTDGTTQQFTLGFGDWASTSPFPGSQVAVTSAYGNTSSGKSPWKASVFYDGVTLQAGKTVQSVTLPAGTSSPLHVFAAAIG</sequence>
<dbReference type="SMART" id="SM01217">
    <property type="entry name" value="Fn3_like"/>
    <property type="match status" value="1"/>
</dbReference>
<dbReference type="Proteomes" id="UP000730482">
    <property type="component" value="Unassembled WGS sequence"/>
</dbReference>
<comment type="similarity">
    <text evidence="1">Belongs to the glycosyl hydrolase 3 family.</text>
</comment>
<dbReference type="SUPFAM" id="SSF51445">
    <property type="entry name" value="(Trans)glycosidases"/>
    <property type="match status" value="1"/>
</dbReference>
<evidence type="ECO:0000259" key="5">
    <source>
        <dbReference type="SMART" id="SM00635"/>
    </source>
</evidence>
<dbReference type="EMBL" id="JAAFYZ010000014">
    <property type="protein sequence ID" value="MBS2546491.1"/>
    <property type="molecule type" value="Genomic_DNA"/>
</dbReference>
<dbReference type="SMART" id="SM00635">
    <property type="entry name" value="BID_2"/>
    <property type="match status" value="1"/>
</dbReference>
<dbReference type="InterPro" id="IPR036881">
    <property type="entry name" value="Glyco_hydro_3_C_sf"/>
</dbReference>
<dbReference type="RefSeq" id="WP_212008139.1">
    <property type="nucleotide sequence ID" value="NZ_JAAFYZ010000014.1"/>
</dbReference>
<protein>
    <submittedName>
        <fullName evidence="7">Glycoside hydrolase family 3 C-terminal domain-containing protein</fullName>
    </submittedName>
</protein>
<comment type="caution">
    <text evidence="7">The sequence shown here is derived from an EMBL/GenBank/DDBJ whole genome shotgun (WGS) entry which is preliminary data.</text>
</comment>
<dbReference type="InterPro" id="IPR003343">
    <property type="entry name" value="Big_2"/>
</dbReference>
<feature type="chain" id="PRO_5045678429" evidence="4">
    <location>
        <begin position="41"/>
        <end position="1535"/>
    </location>
</feature>
<feature type="domain" description="BIG2" evidence="5">
    <location>
        <begin position="872"/>
        <end position="952"/>
    </location>
</feature>
<dbReference type="InterPro" id="IPR001764">
    <property type="entry name" value="Glyco_hydro_3_N"/>
</dbReference>
<feature type="domain" description="Fibronectin type III-like" evidence="6">
    <location>
        <begin position="750"/>
        <end position="823"/>
    </location>
</feature>